<evidence type="ECO:0000313" key="2">
    <source>
        <dbReference type="Proteomes" id="UP000094801"/>
    </source>
</evidence>
<dbReference type="InterPro" id="IPR010036">
    <property type="entry name" value="MDP_1_eu_arc"/>
</dbReference>
<organism evidence="1 2">
    <name type="scientific">[Candida] arabinofermentans NRRL YB-2248</name>
    <dbReference type="NCBI Taxonomy" id="983967"/>
    <lineage>
        <taxon>Eukaryota</taxon>
        <taxon>Fungi</taxon>
        <taxon>Dikarya</taxon>
        <taxon>Ascomycota</taxon>
        <taxon>Saccharomycotina</taxon>
        <taxon>Pichiomycetes</taxon>
        <taxon>Pichiales</taxon>
        <taxon>Pichiaceae</taxon>
        <taxon>Ogataea</taxon>
        <taxon>Ogataea/Candida clade</taxon>
    </lineage>
</organism>
<dbReference type="PANTHER" id="PTHR17901:SF14">
    <property type="entry name" value="MAGNESIUM-DEPENDENT PHOSPHATASE 1"/>
    <property type="match status" value="1"/>
</dbReference>
<sequence>MTKQIKQTQPPSLPPQRFPKAVVFDLDFTLWPLWCDTHISNPIKVHSSSPTKITLVDRTGFKFSLFPDVKPILDLLRENNVMIFTASRTCDPPMARKLIRLFELEEHIDDSEWGYGTKIQHLTALSKRNHVPFEEMCLFDDEYRNKDVEKIGVKFCYLPNEEINWKLFWEGLKSWQQASKVDGNVDDDNY</sequence>
<dbReference type="Proteomes" id="UP000094801">
    <property type="component" value="Unassembled WGS sequence"/>
</dbReference>
<evidence type="ECO:0008006" key="3">
    <source>
        <dbReference type="Google" id="ProtNLM"/>
    </source>
</evidence>
<name>A0A1E4T8Y0_9ASCO</name>
<dbReference type="AlphaFoldDB" id="A0A1E4T8Y0"/>
<dbReference type="STRING" id="983967.A0A1E4T8Y0"/>
<gene>
    <name evidence="1" type="ORF">CANARDRAFT_5480</name>
</gene>
<dbReference type="Gene3D" id="3.40.50.1000">
    <property type="entry name" value="HAD superfamily/HAD-like"/>
    <property type="match status" value="1"/>
</dbReference>
<dbReference type="NCBIfam" id="TIGR01681">
    <property type="entry name" value="HAD-SF-IIIC"/>
    <property type="match status" value="1"/>
</dbReference>
<dbReference type="Pfam" id="PF12689">
    <property type="entry name" value="Acid_PPase"/>
    <property type="match status" value="1"/>
</dbReference>
<dbReference type="GO" id="GO:0003993">
    <property type="term" value="F:acid phosphatase activity"/>
    <property type="evidence" value="ECO:0007669"/>
    <property type="project" value="TreeGrafter"/>
</dbReference>
<protein>
    <recommendedName>
        <fullName evidence="3">Magnesium-dependent phosphatase-1</fullName>
    </recommendedName>
</protein>
<dbReference type="SFLD" id="SFLDS00003">
    <property type="entry name" value="Haloacid_Dehalogenase"/>
    <property type="match status" value="1"/>
</dbReference>
<dbReference type="InterPro" id="IPR010033">
    <property type="entry name" value="HAD_SF_ppase_IIIC"/>
</dbReference>
<reference evidence="2" key="1">
    <citation type="submission" date="2016-04" db="EMBL/GenBank/DDBJ databases">
        <title>Comparative genomics of biotechnologically important yeasts.</title>
        <authorList>
            <consortium name="DOE Joint Genome Institute"/>
            <person name="Riley R."/>
            <person name="Haridas S."/>
            <person name="Wolfe K.H."/>
            <person name="Lopes M.R."/>
            <person name="Hittinger C.T."/>
            <person name="Goker M."/>
            <person name="Salamov A."/>
            <person name="Wisecaver J."/>
            <person name="Long T.M."/>
            <person name="Aerts A.L."/>
            <person name="Barry K."/>
            <person name="Choi C."/>
            <person name="Clum A."/>
            <person name="Coughlan A.Y."/>
            <person name="Deshpande S."/>
            <person name="Douglass A.P."/>
            <person name="Hanson S.J."/>
            <person name="Klenk H.-P."/>
            <person name="Labutti K."/>
            <person name="Lapidus A."/>
            <person name="Lindquist E."/>
            <person name="Lipzen A."/>
            <person name="Meier-Kolthoff J.P."/>
            <person name="Ohm R.A."/>
            <person name="Otillar R.P."/>
            <person name="Pangilinan J."/>
            <person name="Peng Y."/>
            <person name="Rokas A."/>
            <person name="Rosa C.A."/>
            <person name="Scheuner C."/>
            <person name="Sibirny A.A."/>
            <person name="Slot J.C."/>
            <person name="Stielow J.B."/>
            <person name="Sun H."/>
            <person name="Kurtzman C.P."/>
            <person name="Blackwell M."/>
            <person name="Grigoriev I.V."/>
            <person name="Jeffries T.W."/>
        </authorList>
    </citation>
    <scope>NUCLEOTIDE SEQUENCE [LARGE SCALE GENOMIC DNA]</scope>
    <source>
        <strain evidence="2">NRRL YB-2248</strain>
    </source>
</reference>
<dbReference type="InterPro" id="IPR023214">
    <property type="entry name" value="HAD_sf"/>
</dbReference>
<dbReference type="SUPFAM" id="SSF56784">
    <property type="entry name" value="HAD-like"/>
    <property type="match status" value="1"/>
</dbReference>
<dbReference type="EMBL" id="KV453847">
    <property type="protein sequence ID" value="ODV88181.1"/>
    <property type="molecule type" value="Genomic_DNA"/>
</dbReference>
<dbReference type="OrthoDB" id="2865258at2759"/>
<dbReference type="SFLD" id="SFLDG01129">
    <property type="entry name" value="C1.5:_HAD__Beta-PGM__Phosphata"/>
    <property type="match status" value="1"/>
</dbReference>
<keyword evidence="2" id="KW-1185">Reference proteome</keyword>
<evidence type="ECO:0000313" key="1">
    <source>
        <dbReference type="EMBL" id="ODV88181.1"/>
    </source>
</evidence>
<dbReference type="PANTHER" id="PTHR17901">
    <property type="entry name" value="MAGNESIUM-DEPENDENT PHOSPHATASE 1 MDP1"/>
    <property type="match status" value="1"/>
</dbReference>
<accession>A0A1E4T8Y0</accession>
<dbReference type="SFLD" id="SFLDG01131">
    <property type="entry name" value="C1.5.2:_MDP_Like"/>
    <property type="match status" value="1"/>
</dbReference>
<proteinExistence type="predicted"/>
<dbReference type="NCBIfam" id="TIGR01685">
    <property type="entry name" value="MDP-1"/>
    <property type="match status" value="1"/>
</dbReference>
<dbReference type="InterPro" id="IPR036412">
    <property type="entry name" value="HAD-like_sf"/>
</dbReference>